<protein>
    <recommendedName>
        <fullName evidence="1">Anti-sigma K factor RskA C-terminal domain-containing protein</fullName>
    </recommendedName>
</protein>
<dbReference type="Pfam" id="PF10099">
    <property type="entry name" value="RskA_C"/>
    <property type="match status" value="1"/>
</dbReference>
<dbReference type="AlphaFoldDB" id="A0A5E6QK11"/>
<accession>A0A5E6QK11</accession>
<dbReference type="GO" id="GO:0005886">
    <property type="term" value="C:plasma membrane"/>
    <property type="evidence" value="ECO:0007669"/>
    <property type="project" value="InterPro"/>
</dbReference>
<evidence type="ECO:0000313" key="2">
    <source>
        <dbReference type="EMBL" id="VVM56514.1"/>
    </source>
</evidence>
<dbReference type="EMBL" id="CABVHF010000001">
    <property type="protein sequence ID" value="VVM56514.1"/>
    <property type="molecule type" value="Genomic_DNA"/>
</dbReference>
<dbReference type="InterPro" id="IPR051474">
    <property type="entry name" value="Anti-sigma-K/W_factor"/>
</dbReference>
<evidence type="ECO:0000313" key="3">
    <source>
        <dbReference type="Proteomes" id="UP000399692"/>
    </source>
</evidence>
<dbReference type="PANTHER" id="PTHR37461">
    <property type="entry name" value="ANTI-SIGMA-K FACTOR RSKA"/>
    <property type="match status" value="1"/>
</dbReference>
<feature type="domain" description="Anti-sigma K factor RskA C-terminal" evidence="1">
    <location>
        <begin position="95"/>
        <end position="215"/>
    </location>
</feature>
<dbReference type="RefSeq" id="WP_150569549.1">
    <property type="nucleotide sequence ID" value="NZ_CABVHC010000028.1"/>
</dbReference>
<dbReference type="OrthoDB" id="5298046at2"/>
<dbReference type="Proteomes" id="UP000399692">
    <property type="component" value="Unassembled WGS sequence"/>
</dbReference>
<evidence type="ECO:0000259" key="1">
    <source>
        <dbReference type="Pfam" id="PF10099"/>
    </source>
</evidence>
<gene>
    <name evidence="2" type="ORF">PS631_01098</name>
</gene>
<sequence>MNYQTPALRRALAGDYAVGLMPALAQRRFERLLLEDKALRAELAQWQTCLASMTETIPESPVAEHVWQRIRARIEPQPVTEPAKRGWWNGLRIGVVACALAVAVVFGVIHNLDDSRYRATLRSDTAQAVFRIDAGADQLHIEALALTAITPAHSLQLWAIAAGSKPVSLGVIAATGRSTLKLDQAQSRLLGKAVVLAISLEPKGGSPTGQPTGPVLYKGALADL</sequence>
<dbReference type="GO" id="GO:0016989">
    <property type="term" value="F:sigma factor antagonist activity"/>
    <property type="evidence" value="ECO:0007669"/>
    <property type="project" value="TreeGrafter"/>
</dbReference>
<dbReference type="GO" id="GO:0006417">
    <property type="term" value="P:regulation of translation"/>
    <property type="evidence" value="ECO:0007669"/>
    <property type="project" value="TreeGrafter"/>
</dbReference>
<organism evidence="2 3">
    <name type="scientific">Pseudomonas fluorescens</name>
    <dbReference type="NCBI Taxonomy" id="294"/>
    <lineage>
        <taxon>Bacteria</taxon>
        <taxon>Pseudomonadati</taxon>
        <taxon>Pseudomonadota</taxon>
        <taxon>Gammaproteobacteria</taxon>
        <taxon>Pseudomonadales</taxon>
        <taxon>Pseudomonadaceae</taxon>
        <taxon>Pseudomonas</taxon>
    </lineage>
</organism>
<reference evidence="2 3" key="1">
    <citation type="submission" date="2019-09" db="EMBL/GenBank/DDBJ databases">
        <authorList>
            <person name="Chandra G."/>
            <person name="Truman W A."/>
        </authorList>
    </citation>
    <scope>NUCLEOTIDE SEQUENCE [LARGE SCALE GENOMIC DNA]</scope>
    <source>
        <strain evidence="2">PS631</strain>
    </source>
</reference>
<dbReference type="InterPro" id="IPR018764">
    <property type="entry name" value="RskA_C"/>
</dbReference>
<proteinExistence type="predicted"/>
<name>A0A5E6QK11_PSEFL</name>
<dbReference type="PANTHER" id="PTHR37461:SF1">
    <property type="entry name" value="ANTI-SIGMA-K FACTOR RSKA"/>
    <property type="match status" value="1"/>
</dbReference>